<dbReference type="EMBL" id="BQNB010009113">
    <property type="protein sequence ID" value="GJS58929.1"/>
    <property type="molecule type" value="Genomic_DNA"/>
</dbReference>
<keyword evidence="3" id="KW-0808">Transferase</keyword>
<dbReference type="InterPro" id="IPR000477">
    <property type="entry name" value="RT_dom"/>
</dbReference>
<keyword evidence="3" id="KW-0695">RNA-directed DNA polymerase</keyword>
<feature type="region of interest" description="Disordered" evidence="1">
    <location>
        <begin position="21"/>
        <end position="40"/>
    </location>
</feature>
<reference evidence="3" key="2">
    <citation type="submission" date="2022-01" db="EMBL/GenBank/DDBJ databases">
        <authorList>
            <person name="Yamashiro T."/>
            <person name="Shiraishi A."/>
            <person name="Satake H."/>
            <person name="Nakayama K."/>
        </authorList>
    </citation>
    <scope>NUCLEOTIDE SEQUENCE</scope>
</reference>
<feature type="domain" description="Reverse transcriptase" evidence="2">
    <location>
        <begin position="540"/>
        <end position="817"/>
    </location>
</feature>
<evidence type="ECO:0000313" key="3">
    <source>
        <dbReference type="EMBL" id="GJS58929.1"/>
    </source>
</evidence>
<protein>
    <submittedName>
        <fullName evidence="3">RNA-directed DNA polymerase, eukaryota</fullName>
    </submittedName>
</protein>
<dbReference type="Pfam" id="PF00078">
    <property type="entry name" value="RVT_1"/>
    <property type="match status" value="1"/>
</dbReference>
<organism evidence="3 4">
    <name type="scientific">Tanacetum coccineum</name>
    <dbReference type="NCBI Taxonomy" id="301880"/>
    <lineage>
        <taxon>Eukaryota</taxon>
        <taxon>Viridiplantae</taxon>
        <taxon>Streptophyta</taxon>
        <taxon>Embryophyta</taxon>
        <taxon>Tracheophyta</taxon>
        <taxon>Spermatophyta</taxon>
        <taxon>Magnoliopsida</taxon>
        <taxon>eudicotyledons</taxon>
        <taxon>Gunneridae</taxon>
        <taxon>Pentapetalae</taxon>
        <taxon>asterids</taxon>
        <taxon>campanulids</taxon>
        <taxon>Asterales</taxon>
        <taxon>Asteraceae</taxon>
        <taxon>Asteroideae</taxon>
        <taxon>Anthemideae</taxon>
        <taxon>Anthemidinae</taxon>
        <taxon>Tanacetum</taxon>
    </lineage>
</organism>
<feature type="compositionally biased region" description="Polar residues" evidence="1">
    <location>
        <begin position="28"/>
        <end position="39"/>
    </location>
</feature>
<evidence type="ECO:0000313" key="4">
    <source>
        <dbReference type="Proteomes" id="UP001151760"/>
    </source>
</evidence>
<dbReference type="Gene3D" id="3.60.10.10">
    <property type="entry name" value="Endonuclease/exonuclease/phosphatase"/>
    <property type="match status" value="1"/>
</dbReference>
<dbReference type="InterPro" id="IPR043502">
    <property type="entry name" value="DNA/RNA_pol_sf"/>
</dbReference>
<dbReference type="SUPFAM" id="SSF56672">
    <property type="entry name" value="DNA/RNA polymerases"/>
    <property type="match status" value="1"/>
</dbReference>
<dbReference type="CDD" id="cd01650">
    <property type="entry name" value="RT_nLTR_like"/>
    <property type="match status" value="1"/>
</dbReference>
<dbReference type="GO" id="GO:0003964">
    <property type="term" value="F:RNA-directed DNA polymerase activity"/>
    <property type="evidence" value="ECO:0007669"/>
    <property type="project" value="UniProtKB-KW"/>
</dbReference>
<evidence type="ECO:0000256" key="1">
    <source>
        <dbReference type="SAM" id="MobiDB-lite"/>
    </source>
</evidence>
<dbReference type="InterPro" id="IPR036691">
    <property type="entry name" value="Endo/exonu/phosph_ase_sf"/>
</dbReference>
<dbReference type="Pfam" id="PF13966">
    <property type="entry name" value="zf-RVT"/>
    <property type="match status" value="1"/>
</dbReference>
<evidence type="ECO:0000259" key="2">
    <source>
        <dbReference type="PROSITE" id="PS50878"/>
    </source>
</evidence>
<dbReference type="PANTHER" id="PTHR33116">
    <property type="entry name" value="REVERSE TRANSCRIPTASE ZINC-BINDING DOMAIN-CONTAINING PROTEIN-RELATED-RELATED"/>
    <property type="match status" value="1"/>
</dbReference>
<dbReference type="PANTHER" id="PTHR33116:SF79">
    <property type="entry name" value="REVERSE TRANSCRIPTASE DOMAIN, ZINC FINGER, CCHC-TYPE-RELATED"/>
    <property type="match status" value="1"/>
</dbReference>
<name>A0ABQ4X1B1_9ASTR</name>
<dbReference type="Pfam" id="PF03372">
    <property type="entry name" value="Exo_endo_phos"/>
    <property type="match status" value="1"/>
</dbReference>
<dbReference type="Proteomes" id="UP001151760">
    <property type="component" value="Unassembled WGS sequence"/>
</dbReference>
<dbReference type="SUPFAM" id="SSF56219">
    <property type="entry name" value="DNase I-like"/>
    <property type="match status" value="1"/>
</dbReference>
<reference evidence="3" key="1">
    <citation type="journal article" date="2022" name="Int. J. Mol. Sci.">
        <title>Draft Genome of Tanacetum Coccineum: Genomic Comparison of Closely Related Tanacetum-Family Plants.</title>
        <authorList>
            <person name="Yamashiro T."/>
            <person name="Shiraishi A."/>
            <person name="Nakayama K."/>
            <person name="Satake H."/>
        </authorList>
    </citation>
    <scope>NUCLEOTIDE SEQUENCE</scope>
</reference>
<comment type="caution">
    <text evidence="3">The sequence shown here is derived from an EMBL/GenBank/DDBJ whole genome shotgun (WGS) entry which is preliminary data.</text>
</comment>
<keyword evidence="4" id="KW-1185">Reference proteome</keyword>
<accession>A0ABQ4X1B1</accession>
<sequence length="1273" mass="145008">MSWEKGIQKEVNAKVMNSSQDLPAASDSDANGHNNTHNGGSVLGVIEEVIRVGQAMGFSMEGCTSDLERLGSKTKKEWVKGLVNANKLNFLAIQETKLSNVSDMEVKFLWGNSNYDFVCSDSLGSSGGILCIWEATIFKKDNVTISDNFIAIYGTWLPSNSKILFIVIYAPQPVTRKRILWDYISSILVRWKGESILMGDFNEVRSSAERRGSCFNPYGARYFNRFITNSGLTDLTLEGYTFTWSHPTATKMSKLDRFLVSDGIFELFPSIAGICLDRHLSDHRPILLREVRVDFGPTPFRFHHSWFDIVGFDVMIIQSWSSFSHLDSNPMIRFKKKLQDLKAIIRQWVKDKRLDMAIVKKDIVTELIMLDQALDRGDAVDDSCSRRMDLKRELIKINDMESKDLFQKSKVKWAVEGDENSKFFHGIVNKKRSQLAIRGVFVNGTWHTEPSIIKASFFDHFAARFDKPPSHRLKLNCQFIRRLSSDQVEDMDRGVSRDEIRTAVWNCGDNKSPGPDGYTFEFFKKFWDLLGPELCDAVEYFFIHGRFSKGCNSSFIALIPKVIDAKFVNDFRPISLIGSIYKVVTKILANRLALVIADLVSDTQSAFIAGRHILDGPFILDEILNWCKRKNKHAMFFKVDFAKAYDSVRWDFLIDVLEAFGFGQAWCNWIRGILYSAKASVLINGSPSNEFTCYRGLKQGDPLAPYLFILVMEALHVSFTKAIEAGIFKGLLLPGSISISHLFYADDAMFLGEWSADNIKGILNILKSFYLASGLRINISKSQLLGVGVSRGEVERVACSIGCSVMDNQFRYLGVMIGQRSSRINAWEDILLKIKMKLSNWKIHTLSIGGRLTLLKSVLGASPIYNMSIFKVPRGVLKLMERIRSRFFNGANQDETKITWVSWDKVLASKEHGGLGFALNRALLLKWMWRFISDDGSLWCQIIRALYGPRIESHSTNLPSNWCSILREVHNLKSHGFDFWSHCRKRIGNGTNTRFWLDCWIGNKPLHLVCPRLFMLELDKDISVADKMNGPRSFTFRRPIRGGIESQQMDSLNDLLQTIVLSDSNDRWVCDLAGDGSFCVKDIRNRIDDVILPSTPIPTRWLKIIPIKVNIFMWRARLGCLPTRDNLVRRGVLVDSTACPSCSVNEESVNHTLFCCDLARTVLQRICRWCNLALLDWISFQEWHEWFLSIRMSSTNKLLLEGFFSVAWWILWRFRNRLIFEDIPSKRSEIFDDIVLLSFNWCSNRCRQGGGGGGGGGGGVVVRIRVCEDKILL</sequence>
<gene>
    <name evidence="3" type="ORF">Tco_0653713</name>
</gene>
<proteinExistence type="predicted"/>
<dbReference type="PROSITE" id="PS50878">
    <property type="entry name" value="RT_POL"/>
    <property type="match status" value="1"/>
</dbReference>
<keyword evidence="3" id="KW-0548">Nucleotidyltransferase</keyword>
<dbReference type="InterPro" id="IPR026960">
    <property type="entry name" value="RVT-Znf"/>
</dbReference>
<dbReference type="InterPro" id="IPR005135">
    <property type="entry name" value="Endo/exonuclease/phosphatase"/>
</dbReference>